<dbReference type="InterPro" id="IPR046203">
    <property type="entry name" value="DUF6236"/>
</dbReference>
<evidence type="ECO:0000313" key="2">
    <source>
        <dbReference type="Proteomes" id="UP001456562"/>
    </source>
</evidence>
<organism evidence="1 2">
    <name type="scientific">Streptomyces microflavus</name>
    <name type="common">Streptomyces lipmanii</name>
    <dbReference type="NCBI Taxonomy" id="1919"/>
    <lineage>
        <taxon>Bacteria</taxon>
        <taxon>Bacillati</taxon>
        <taxon>Actinomycetota</taxon>
        <taxon>Actinomycetes</taxon>
        <taxon>Kitasatosporales</taxon>
        <taxon>Streptomycetaceae</taxon>
        <taxon>Streptomyces</taxon>
    </lineage>
</organism>
<comment type="caution">
    <text evidence="1">The sequence shown here is derived from an EMBL/GenBank/DDBJ whole genome shotgun (WGS) entry which is preliminary data.</text>
</comment>
<name>A0ABV1QFX2_STRMI</name>
<keyword evidence="2" id="KW-1185">Reference proteome</keyword>
<reference evidence="1 2" key="1">
    <citation type="submission" date="2024-01" db="EMBL/GenBank/DDBJ databases">
        <title>Metagenomic exploration of the rhizosphere soil microbial community and their significance in facilitating the development of wild simulated ginseng.</title>
        <authorList>
            <person name="Huang J."/>
        </authorList>
    </citation>
    <scope>NUCLEOTIDE SEQUENCE [LARGE SCALE GENOMIC DNA]</scope>
    <source>
        <strain evidence="1 2">WY141</strain>
    </source>
</reference>
<gene>
    <name evidence="1" type="ORF">ABR748_38590</name>
</gene>
<dbReference type="EMBL" id="JBEJUE010000093">
    <property type="protein sequence ID" value="MER0430030.1"/>
    <property type="molecule type" value="Genomic_DNA"/>
</dbReference>
<sequence length="393" mass="43238">MHFRDDAWLKTTALYWPRIARVILPDYPVHDSATARALADGLDFLVPVDPTEAAQTIAARFVSVIHDNLDLIQHNFGVTPEEIDDEAGNNPQPRLVNRYLPNGEVWRRRPVGTSLVEVHWDEIAPALRQAMLDAGLGLNTWRPTLGSGSVEAPWMSMDPKLAWVYKLALTEELAKRNDLTPLTDESRVQQELHDWDSQRIVATLFDHQSYYGSPTSTLAILAAELPVPEAIADASVEKIIELRTRYASEFDRFTDLLTEAAADLHEELLQVSDPGILSAHVRDIRRKRIDQPVRDLKAAIKGLKFGAGLGVMNVQAQLPAWAAIGGAAADLPYVTAGSLALGLVTLHQVTAHTRDQVLADSPVSYLLRAESLGPTSFMHRATGAFARMSGTGI</sequence>
<proteinExistence type="predicted"/>
<protein>
    <submittedName>
        <fullName evidence="1">DUF6236 family protein</fullName>
    </submittedName>
</protein>
<dbReference type="Proteomes" id="UP001456562">
    <property type="component" value="Unassembled WGS sequence"/>
</dbReference>
<evidence type="ECO:0000313" key="1">
    <source>
        <dbReference type="EMBL" id="MER0430030.1"/>
    </source>
</evidence>
<dbReference type="Pfam" id="PF19749">
    <property type="entry name" value="DUF6236"/>
    <property type="match status" value="1"/>
</dbReference>
<dbReference type="RefSeq" id="WP_350242122.1">
    <property type="nucleotide sequence ID" value="NZ_JBEJUE010000093.1"/>
</dbReference>
<accession>A0ABV1QFX2</accession>